<dbReference type="InterPro" id="IPR050638">
    <property type="entry name" value="AA-Vitamin_Transporters"/>
</dbReference>
<keyword evidence="5 7" id="KW-0472">Membrane</keyword>
<dbReference type="InterPro" id="IPR037185">
    <property type="entry name" value="EmrE-like"/>
</dbReference>
<feature type="region of interest" description="Disordered" evidence="6">
    <location>
        <begin position="1"/>
        <end position="25"/>
    </location>
</feature>
<feature type="transmembrane region" description="Helical" evidence="7">
    <location>
        <begin position="35"/>
        <end position="58"/>
    </location>
</feature>
<comment type="subcellular location">
    <subcellularLocation>
        <location evidence="1">Cell membrane</location>
        <topology evidence="1">Multi-pass membrane protein</topology>
    </subcellularLocation>
</comment>
<evidence type="ECO:0000259" key="8">
    <source>
        <dbReference type="Pfam" id="PF00892"/>
    </source>
</evidence>
<feature type="transmembrane region" description="Helical" evidence="7">
    <location>
        <begin position="182"/>
        <end position="205"/>
    </location>
</feature>
<evidence type="ECO:0000313" key="10">
    <source>
        <dbReference type="Proteomes" id="UP000509782"/>
    </source>
</evidence>
<feature type="domain" description="EamA" evidence="8">
    <location>
        <begin position="39"/>
        <end position="168"/>
    </location>
</feature>
<dbReference type="EMBL" id="CP054569">
    <property type="protein sequence ID" value="QKQ48266.1"/>
    <property type="molecule type" value="Genomic_DNA"/>
</dbReference>
<protein>
    <submittedName>
        <fullName evidence="9">DMT family transporter</fullName>
    </submittedName>
</protein>
<reference evidence="9 10" key="1">
    <citation type="submission" date="2020-05" db="EMBL/GenBank/DDBJ databases">
        <title>FDA dAtabase for Regulatory Grade micrObial Sequences (FDA-ARGOS): Supporting development and validation of Infectious Disease Dx tests.</title>
        <authorList>
            <person name="Sproer C."/>
            <person name="Gronow S."/>
            <person name="Severitt S."/>
            <person name="Schroder I."/>
            <person name="Tallon L."/>
            <person name="Sadzewicz L."/>
            <person name="Zhao X."/>
            <person name="Vavikolanu K."/>
            <person name="Mehta A."/>
            <person name="Aluvathingal J."/>
            <person name="Nadendla S."/>
            <person name="Myers T."/>
            <person name="Yan Y."/>
            <person name="Sichtig H."/>
        </authorList>
    </citation>
    <scope>NUCLEOTIDE SEQUENCE [LARGE SCALE GENOMIC DNA]</scope>
    <source>
        <strain evidence="9 10">FDAARGOS_787</strain>
    </source>
</reference>
<feature type="transmembrane region" description="Helical" evidence="7">
    <location>
        <begin position="217"/>
        <end position="235"/>
    </location>
</feature>
<dbReference type="PANTHER" id="PTHR32322">
    <property type="entry name" value="INNER MEMBRANE TRANSPORTER"/>
    <property type="match status" value="1"/>
</dbReference>
<dbReference type="Proteomes" id="UP000509782">
    <property type="component" value="Chromosome"/>
</dbReference>
<evidence type="ECO:0000256" key="5">
    <source>
        <dbReference type="ARBA" id="ARBA00023136"/>
    </source>
</evidence>
<feature type="transmembrane region" description="Helical" evidence="7">
    <location>
        <begin position="278"/>
        <end position="297"/>
    </location>
</feature>
<dbReference type="SUPFAM" id="SSF103481">
    <property type="entry name" value="Multidrug resistance efflux transporter EmrE"/>
    <property type="match status" value="2"/>
</dbReference>
<feature type="transmembrane region" description="Helical" evidence="7">
    <location>
        <begin position="125"/>
        <end position="144"/>
    </location>
</feature>
<evidence type="ECO:0000256" key="4">
    <source>
        <dbReference type="ARBA" id="ARBA00022989"/>
    </source>
</evidence>
<evidence type="ECO:0000256" key="1">
    <source>
        <dbReference type="ARBA" id="ARBA00004651"/>
    </source>
</evidence>
<evidence type="ECO:0000256" key="3">
    <source>
        <dbReference type="ARBA" id="ARBA00022692"/>
    </source>
</evidence>
<dbReference type="AlphaFoldDB" id="A0A6N0JNJ6"/>
<dbReference type="InterPro" id="IPR000620">
    <property type="entry name" value="EamA_dom"/>
</dbReference>
<dbReference type="PANTHER" id="PTHR32322:SF18">
    <property type="entry name" value="S-ADENOSYLMETHIONINE_S-ADENOSYLHOMOCYSTEINE TRANSPORTER"/>
    <property type="match status" value="1"/>
</dbReference>
<evidence type="ECO:0000256" key="2">
    <source>
        <dbReference type="ARBA" id="ARBA00022475"/>
    </source>
</evidence>
<gene>
    <name evidence="9" type="ORF">FOC81_16840</name>
</gene>
<sequence length="334" mass="35100">MGSAPADRPGPGQLPGRTAVSAPAPRPLRQPLDTLATGAMLLLCVCWGFQQIAIKLVADDVAPIMQIGLRSAFAAIVLAAVVWRREGARALADGTVLPGLIVGLLFAAEFLFVAQGLVYTTASHMSVFLYTAPIFAALGLHWLLPEERMKPLQWIGVAIAFCGIAVAFLGKGQSEGHAAAPNMLLGDAMGLAAGLLWGATTVAIRKTSLSEAAPAKTLLYQMAIAATGLLAYAAATGSDGFRYTAAAVLSVGFQSVVVALSSYLAWFWLLRRYLASRLSILSFMTPLFGVSFGVLILDEPLDASFVLGALLVLAGITLVSGAELLREKFRRRAA</sequence>
<feature type="transmembrane region" description="Helical" evidence="7">
    <location>
        <begin position="241"/>
        <end position="266"/>
    </location>
</feature>
<proteinExistence type="predicted"/>
<organism evidence="9 10">
    <name type="scientific">Achromobacter denitrificans</name>
    <name type="common">Alcaligenes denitrificans</name>
    <dbReference type="NCBI Taxonomy" id="32002"/>
    <lineage>
        <taxon>Bacteria</taxon>
        <taxon>Pseudomonadati</taxon>
        <taxon>Pseudomonadota</taxon>
        <taxon>Betaproteobacteria</taxon>
        <taxon>Burkholderiales</taxon>
        <taxon>Alcaligenaceae</taxon>
        <taxon>Achromobacter</taxon>
    </lineage>
</organism>
<evidence type="ECO:0000313" key="9">
    <source>
        <dbReference type="EMBL" id="QKQ48266.1"/>
    </source>
</evidence>
<keyword evidence="4 7" id="KW-1133">Transmembrane helix</keyword>
<name>A0A6N0JNJ6_ACHDE</name>
<keyword evidence="2" id="KW-1003">Cell membrane</keyword>
<feature type="transmembrane region" description="Helical" evidence="7">
    <location>
        <begin position="303"/>
        <end position="325"/>
    </location>
</feature>
<feature type="transmembrane region" description="Helical" evidence="7">
    <location>
        <begin position="95"/>
        <end position="119"/>
    </location>
</feature>
<evidence type="ECO:0000256" key="7">
    <source>
        <dbReference type="SAM" id="Phobius"/>
    </source>
</evidence>
<accession>A0A6N0JNJ6</accession>
<keyword evidence="3 7" id="KW-0812">Transmembrane</keyword>
<feature type="domain" description="EamA" evidence="8">
    <location>
        <begin position="185"/>
        <end position="320"/>
    </location>
</feature>
<dbReference type="Pfam" id="PF00892">
    <property type="entry name" value="EamA"/>
    <property type="match status" value="2"/>
</dbReference>
<evidence type="ECO:0000256" key="6">
    <source>
        <dbReference type="SAM" id="MobiDB-lite"/>
    </source>
</evidence>
<dbReference type="GO" id="GO:0005886">
    <property type="term" value="C:plasma membrane"/>
    <property type="evidence" value="ECO:0007669"/>
    <property type="project" value="UniProtKB-SubCell"/>
</dbReference>
<feature type="transmembrane region" description="Helical" evidence="7">
    <location>
        <begin position="151"/>
        <end position="170"/>
    </location>
</feature>
<feature type="transmembrane region" description="Helical" evidence="7">
    <location>
        <begin position="64"/>
        <end position="83"/>
    </location>
</feature>